<dbReference type="RefSeq" id="WP_148139946.1">
    <property type="nucleotide sequence ID" value="NZ_JACBYZ010000001.1"/>
</dbReference>
<accession>A0A261FA85</accession>
<dbReference type="Proteomes" id="UP000228976">
    <property type="component" value="Unassembled WGS sequence"/>
</dbReference>
<dbReference type="AlphaFoldDB" id="A0A261FA85"/>
<sequence>MASYEFEHDWPLTPVTDPEIIRRTNEIMGIHPYPKEKQDWVSKYSYQLYLEGKPFSTIKVAEEYDLRKANGTLDDVFK</sequence>
<evidence type="ECO:0000313" key="1">
    <source>
        <dbReference type="EMBL" id="OZG56061.1"/>
    </source>
</evidence>
<reference evidence="1 2" key="1">
    <citation type="journal article" date="2017" name="BMC Genomics">
        <title>Comparative genomic and phylogenomic analyses of the Bifidobacteriaceae family.</title>
        <authorList>
            <person name="Lugli G.A."/>
            <person name="Milani C."/>
            <person name="Turroni F."/>
            <person name="Duranti S."/>
            <person name="Mancabelli L."/>
            <person name="Mangifesta M."/>
            <person name="Ferrario C."/>
            <person name="Modesto M."/>
            <person name="Mattarelli P."/>
            <person name="Jiri K."/>
            <person name="van Sinderen D."/>
            <person name="Ventura M."/>
        </authorList>
    </citation>
    <scope>NUCLEOTIDE SEQUENCE [LARGE SCALE GENOMIC DNA]</scope>
    <source>
        <strain evidence="1 2">LMG 21773</strain>
    </source>
</reference>
<organism evidence="1 2">
    <name type="scientific">Aeriscardovia aeriphila</name>
    <dbReference type="NCBI Taxonomy" id="218139"/>
    <lineage>
        <taxon>Bacteria</taxon>
        <taxon>Bacillati</taxon>
        <taxon>Actinomycetota</taxon>
        <taxon>Actinomycetes</taxon>
        <taxon>Bifidobacteriales</taxon>
        <taxon>Bifidobacteriaceae</taxon>
        <taxon>Aeriscardovia</taxon>
    </lineage>
</organism>
<dbReference type="EMBL" id="MWWU01000002">
    <property type="protein sequence ID" value="OZG56061.1"/>
    <property type="molecule type" value="Genomic_DNA"/>
</dbReference>
<gene>
    <name evidence="1" type="ORF">AEAE_0549</name>
</gene>
<proteinExistence type="predicted"/>
<dbReference type="OrthoDB" id="3234261at2"/>
<comment type="caution">
    <text evidence="1">The sequence shown here is derived from an EMBL/GenBank/DDBJ whole genome shotgun (WGS) entry which is preliminary data.</text>
</comment>
<evidence type="ECO:0000313" key="2">
    <source>
        <dbReference type="Proteomes" id="UP000228976"/>
    </source>
</evidence>
<name>A0A261FA85_9BIFI</name>
<keyword evidence="2" id="KW-1185">Reference proteome</keyword>
<protein>
    <submittedName>
        <fullName evidence="1">Uncharacterized protein</fullName>
    </submittedName>
</protein>